<evidence type="ECO:0000313" key="2">
    <source>
        <dbReference type="EMBL" id="NUW35073.1"/>
    </source>
</evidence>
<dbReference type="InterPro" id="IPR029787">
    <property type="entry name" value="Nucleotide_cyclase"/>
</dbReference>
<dbReference type="InterPro" id="IPR001054">
    <property type="entry name" value="A/G_cyclase"/>
</dbReference>
<dbReference type="Gene3D" id="3.30.70.1230">
    <property type="entry name" value="Nucleotide cyclase"/>
    <property type="match status" value="2"/>
</dbReference>
<dbReference type="RefSeq" id="WP_175592495.1">
    <property type="nucleotide sequence ID" value="NZ_JABWGN010000010.1"/>
</dbReference>
<dbReference type="AlphaFoldDB" id="A0A7Y6M4R6"/>
<dbReference type="GO" id="GO:0004016">
    <property type="term" value="F:adenylate cyclase activity"/>
    <property type="evidence" value="ECO:0007669"/>
    <property type="project" value="UniProtKB-ARBA"/>
</dbReference>
<dbReference type="Pfam" id="PF00211">
    <property type="entry name" value="Guanylate_cyc"/>
    <property type="match status" value="1"/>
</dbReference>
<name>A0A7Y6M4R6_9ACTN</name>
<dbReference type="SUPFAM" id="SSF55073">
    <property type="entry name" value="Nucleotide cyclase"/>
    <property type="match status" value="2"/>
</dbReference>
<sequence>MAYESPAGPLTPGGFDTQRDVAAGLPLFLVEQWRASDRTDGEARRLLSRHETRGYSVVSDSAGLTRLSQRLGLLEVLALIDRPKRILHACARAAGGRAVGVWAADNAQLFHPETVEASTLLSALLTAQDEIRRHCEVRIGIGAHLGSYYELAGGLYGAEADAVEEFAENDTEGGEIAVTQAVVDRLPHGHPFTLRPKDGVGGLVGPVHQVLDGPRLDIAGLGEAWAAEGWPGESGVTGQEHYPIPYAGAFYADLLLLDARPGDAELAGRLAAEHLRERTVVLVERSAAPADTPELELLRGLSLSAAMRDVGLRLLPSEGAVEIKVAGPLGIYLFEEPAPAVRFALGMRTGLAEREIVGRIGVAAGPVLAGRTPGGGWDVAGAPVNLASKMAQDLGTPGRVHLSEVVRDALGDHADLAGFEAMRRTVSGVEMTYYVG</sequence>
<organism evidence="2 3">
    <name type="scientific">Nonomuraea montanisoli</name>
    <dbReference type="NCBI Taxonomy" id="2741721"/>
    <lineage>
        <taxon>Bacteria</taxon>
        <taxon>Bacillati</taxon>
        <taxon>Actinomycetota</taxon>
        <taxon>Actinomycetes</taxon>
        <taxon>Streptosporangiales</taxon>
        <taxon>Streptosporangiaceae</taxon>
        <taxon>Nonomuraea</taxon>
    </lineage>
</organism>
<feature type="domain" description="Guanylate cyclase" evidence="1">
    <location>
        <begin position="359"/>
        <end position="391"/>
    </location>
</feature>
<proteinExistence type="predicted"/>
<evidence type="ECO:0000313" key="3">
    <source>
        <dbReference type="Proteomes" id="UP000586042"/>
    </source>
</evidence>
<dbReference type="GO" id="GO:0009190">
    <property type="term" value="P:cyclic nucleotide biosynthetic process"/>
    <property type="evidence" value="ECO:0007669"/>
    <property type="project" value="InterPro"/>
</dbReference>
<evidence type="ECO:0000259" key="1">
    <source>
        <dbReference type="PROSITE" id="PS50125"/>
    </source>
</evidence>
<protein>
    <submittedName>
        <fullName evidence="2">Family 3 adenylate cyclase</fullName>
    </submittedName>
</protein>
<gene>
    <name evidence="2" type="ORF">HTZ77_27115</name>
</gene>
<keyword evidence="3" id="KW-1185">Reference proteome</keyword>
<dbReference type="EMBL" id="JABWGN010000010">
    <property type="protein sequence ID" value="NUW35073.1"/>
    <property type="molecule type" value="Genomic_DNA"/>
</dbReference>
<dbReference type="GO" id="GO:0035556">
    <property type="term" value="P:intracellular signal transduction"/>
    <property type="evidence" value="ECO:0007669"/>
    <property type="project" value="InterPro"/>
</dbReference>
<dbReference type="Proteomes" id="UP000586042">
    <property type="component" value="Unassembled WGS sequence"/>
</dbReference>
<dbReference type="PROSITE" id="PS50125">
    <property type="entry name" value="GUANYLATE_CYCLASE_2"/>
    <property type="match status" value="1"/>
</dbReference>
<accession>A0A7Y6M4R6</accession>
<comment type="caution">
    <text evidence="2">The sequence shown here is derived from an EMBL/GenBank/DDBJ whole genome shotgun (WGS) entry which is preliminary data.</text>
</comment>
<reference evidence="2 3" key="1">
    <citation type="submission" date="2020-06" db="EMBL/GenBank/DDBJ databases">
        <title>Nonomuraea sp. SMC257, a novel actinomycete isolated from soil.</title>
        <authorList>
            <person name="Chanama M."/>
        </authorList>
    </citation>
    <scope>NUCLEOTIDE SEQUENCE [LARGE SCALE GENOMIC DNA]</scope>
    <source>
        <strain evidence="2 3">SMC257</strain>
    </source>
</reference>